<dbReference type="Proteomes" id="UP000315677">
    <property type="component" value="Unassembled WGS sequence"/>
</dbReference>
<evidence type="ECO:0000259" key="6">
    <source>
        <dbReference type="Pfam" id="PF02826"/>
    </source>
</evidence>
<reference evidence="7 8" key="1">
    <citation type="submission" date="2019-06" db="EMBL/GenBank/DDBJ databases">
        <title>Sequencing the genomes of 1000 actinobacteria strains.</title>
        <authorList>
            <person name="Klenk H.-P."/>
        </authorList>
    </citation>
    <scope>NUCLEOTIDE SEQUENCE [LARGE SCALE GENOMIC DNA]</scope>
    <source>
        <strain evidence="7 8">DSM 45301</strain>
    </source>
</reference>
<dbReference type="InterPro" id="IPR050857">
    <property type="entry name" value="D-2-hydroxyacid_DH"/>
</dbReference>
<dbReference type="PANTHER" id="PTHR42789:SF1">
    <property type="entry name" value="D-ISOMER SPECIFIC 2-HYDROXYACID DEHYDROGENASE FAMILY PROTEIN (AFU_ORTHOLOGUE AFUA_6G10090)"/>
    <property type="match status" value="1"/>
</dbReference>
<dbReference type="Pfam" id="PF02826">
    <property type="entry name" value="2-Hacid_dh_C"/>
    <property type="match status" value="1"/>
</dbReference>
<accession>A0A543DWL3</accession>
<protein>
    <submittedName>
        <fullName evidence="7">D-3-phosphoglycerate dehydrogenase/(S)-sulfolactate dehydrogenase</fullName>
    </submittedName>
</protein>
<evidence type="ECO:0000313" key="8">
    <source>
        <dbReference type="Proteomes" id="UP000315677"/>
    </source>
</evidence>
<dbReference type="InterPro" id="IPR006139">
    <property type="entry name" value="D-isomer_2_OHA_DH_cat_dom"/>
</dbReference>
<dbReference type="InterPro" id="IPR029753">
    <property type="entry name" value="D-isomer_DH_CS"/>
</dbReference>
<keyword evidence="2 4" id="KW-0560">Oxidoreductase</keyword>
<dbReference type="InterPro" id="IPR006140">
    <property type="entry name" value="D-isomer_DH_NAD-bd"/>
</dbReference>
<evidence type="ECO:0000256" key="3">
    <source>
        <dbReference type="ARBA" id="ARBA00023027"/>
    </source>
</evidence>
<evidence type="ECO:0000259" key="5">
    <source>
        <dbReference type="Pfam" id="PF00389"/>
    </source>
</evidence>
<feature type="domain" description="D-isomer specific 2-hydroxyacid dehydrogenase catalytic" evidence="5">
    <location>
        <begin position="51"/>
        <end position="323"/>
    </location>
</feature>
<dbReference type="InterPro" id="IPR036291">
    <property type="entry name" value="NAD(P)-bd_dom_sf"/>
</dbReference>
<keyword evidence="8" id="KW-1185">Reference proteome</keyword>
<evidence type="ECO:0000256" key="2">
    <source>
        <dbReference type="ARBA" id="ARBA00023002"/>
    </source>
</evidence>
<dbReference type="PANTHER" id="PTHR42789">
    <property type="entry name" value="D-ISOMER SPECIFIC 2-HYDROXYACID DEHYDROGENASE FAMILY PROTEIN (AFU_ORTHOLOGUE AFUA_6G10090)"/>
    <property type="match status" value="1"/>
</dbReference>
<dbReference type="EMBL" id="VFPA01000001">
    <property type="protein sequence ID" value="TQM13705.1"/>
    <property type="molecule type" value="Genomic_DNA"/>
</dbReference>
<dbReference type="OrthoDB" id="117809at2"/>
<dbReference type="GO" id="GO:0016616">
    <property type="term" value="F:oxidoreductase activity, acting on the CH-OH group of donors, NAD or NADP as acceptor"/>
    <property type="evidence" value="ECO:0007669"/>
    <property type="project" value="InterPro"/>
</dbReference>
<dbReference type="GO" id="GO:0051287">
    <property type="term" value="F:NAD binding"/>
    <property type="evidence" value="ECO:0007669"/>
    <property type="project" value="InterPro"/>
</dbReference>
<evidence type="ECO:0000256" key="4">
    <source>
        <dbReference type="RuleBase" id="RU003719"/>
    </source>
</evidence>
<evidence type="ECO:0000313" key="7">
    <source>
        <dbReference type="EMBL" id="TQM13705.1"/>
    </source>
</evidence>
<evidence type="ECO:0000256" key="1">
    <source>
        <dbReference type="ARBA" id="ARBA00005854"/>
    </source>
</evidence>
<proteinExistence type="inferred from homology"/>
<dbReference type="SUPFAM" id="SSF51735">
    <property type="entry name" value="NAD(P)-binding Rossmann-fold domains"/>
    <property type="match status" value="1"/>
</dbReference>
<comment type="caution">
    <text evidence="7">The sequence shown here is derived from an EMBL/GenBank/DDBJ whole genome shotgun (WGS) entry which is preliminary data.</text>
</comment>
<dbReference type="AlphaFoldDB" id="A0A543DWL3"/>
<dbReference type="RefSeq" id="WP_142047633.1">
    <property type="nucleotide sequence ID" value="NZ_VFPA01000001.1"/>
</dbReference>
<keyword evidence="3" id="KW-0520">NAD</keyword>
<sequence>MTFQVGLTGDFLTPDGRIGWGDIGLSLLADDPGVEHRFLDVTAGEVPPGQLAGLDALIGLLPRVSARSLEQADRLRIVARFGVGYDNVDVAALTANGTLLTITRDAVARPVAQAALALVLGISHRLLDKDRLVREHRWQDRLDHMGTGLTGRTVGFVGWGNIGRTVSTMLAPLGMRQTAHDPYADTAAAAAAGVELGDLHAVLAGADVVLVTAALTEGTRNLVDAAALARMKPSAFLVNVARGPIVDQDALAAALTAGRIAGAALDVFREEPPTPDDPILSAPNTLFSPHATCWTDELALASGTAAIRSVLDVRDGRRPQHVVDPEAFAHPALAHLR</sequence>
<dbReference type="SUPFAM" id="SSF52283">
    <property type="entry name" value="Formate/glycerate dehydrogenase catalytic domain-like"/>
    <property type="match status" value="1"/>
</dbReference>
<dbReference type="PROSITE" id="PS00671">
    <property type="entry name" value="D_2_HYDROXYACID_DH_3"/>
    <property type="match status" value="1"/>
</dbReference>
<gene>
    <name evidence="7" type="ORF">FB558_0458</name>
</gene>
<feature type="domain" description="D-isomer specific 2-hydroxyacid dehydrogenase NAD-binding" evidence="6">
    <location>
        <begin position="116"/>
        <end position="291"/>
    </location>
</feature>
<dbReference type="Pfam" id="PF00389">
    <property type="entry name" value="2-Hacid_dh"/>
    <property type="match status" value="1"/>
</dbReference>
<dbReference type="Gene3D" id="3.40.50.720">
    <property type="entry name" value="NAD(P)-binding Rossmann-like Domain"/>
    <property type="match status" value="2"/>
</dbReference>
<organism evidence="7 8">
    <name type="scientific">Pseudonocardia kunmingensis</name>
    <dbReference type="NCBI Taxonomy" id="630975"/>
    <lineage>
        <taxon>Bacteria</taxon>
        <taxon>Bacillati</taxon>
        <taxon>Actinomycetota</taxon>
        <taxon>Actinomycetes</taxon>
        <taxon>Pseudonocardiales</taxon>
        <taxon>Pseudonocardiaceae</taxon>
        <taxon>Pseudonocardia</taxon>
    </lineage>
</organism>
<comment type="similarity">
    <text evidence="1 4">Belongs to the D-isomer specific 2-hydroxyacid dehydrogenase family.</text>
</comment>
<name>A0A543DWL3_9PSEU</name>